<dbReference type="PANTHER" id="PTHR45641:SF19">
    <property type="entry name" value="NEPHROCYSTIN-3"/>
    <property type="match status" value="1"/>
</dbReference>
<dbReference type="SMART" id="SM00028">
    <property type="entry name" value="TPR"/>
    <property type="match status" value="12"/>
</dbReference>
<evidence type="ECO:0000313" key="5">
    <source>
        <dbReference type="EMBL" id="CAE0420402.1"/>
    </source>
</evidence>
<evidence type="ECO:0008006" key="6">
    <source>
        <dbReference type="Google" id="ProtNLM"/>
    </source>
</evidence>
<dbReference type="InterPro" id="IPR011990">
    <property type="entry name" value="TPR-like_helical_dom_sf"/>
</dbReference>
<dbReference type="PANTHER" id="PTHR45641">
    <property type="entry name" value="TETRATRICOPEPTIDE REPEAT PROTEIN (AFU_ORTHOLOGUE AFUA_6G03870)"/>
    <property type="match status" value="1"/>
</dbReference>
<name>A0A7S3LDX1_9STRA</name>
<dbReference type="AlphaFoldDB" id="A0A7S3LDX1"/>
<organism evidence="5">
    <name type="scientific">Amphora coffeiformis</name>
    <dbReference type="NCBI Taxonomy" id="265554"/>
    <lineage>
        <taxon>Eukaryota</taxon>
        <taxon>Sar</taxon>
        <taxon>Stramenopiles</taxon>
        <taxon>Ochrophyta</taxon>
        <taxon>Bacillariophyta</taxon>
        <taxon>Bacillariophyceae</taxon>
        <taxon>Bacillariophycidae</taxon>
        <taxon>Thalassiophysales</taxon>
        <taxon>Catenulaceae</taxon>
        <taxon>Amphora</taxon>
    </lineage>
</organism>
<evidence type="ECO:0000256" key="1">
    <source>
        <dbReference type="ARBA" id="ARBA00022737"/>
    </source>
</evidence>
<evidence type="ECO:0000256" key="3">
    <source>
        <dbReference type="PROSITE-ProRule" id="PRU00339"/>
    </source>
</evidence>
<evidence type="ECO:0000256" key="4">
    <source>
        <dbReference type="SAM" id="MobiDB-lite"/>
    </source>
</evidence>
<reference evidence="5" key="1">
    <citation type="submission" date="2021-01" db="EMBL/GenBank/DDBJ databases">
        <authorList>
            <person name="Corre E."/>
            <person name="Pelletier E."/>
            <person name="Niang G."/>
            <person name="Scheremetjew M."/>
            <person name="Finn R."/>
            <person name="Kale V."/>
            <person name="Holt S."/>
            <person name="Cochrane G."/>
            <person name="Meng A."/>
            <person name="Brown T."/>
            <person name="Cohen L."/>
        </authorList>
    </citation>
    <scope>NUCLEOTIDE SEQUENCE</scope>
    <source>
        <strain evidence="5">CCMP127</strain>
    </source>
</reference>
<sequence>METAPSPTASTHCASVMKATSSTLKDIARLLCQNKAAKGGSLATMMMTHRPTTKNDGNIHHNTTMDTAWRLNEVGTTLARNDRPLEAVPHFFDAFCTLSSTSCDKTNDNMPTSTHWSYLDEQPTSSPPPHKRRRTAMNDSTQHRFITPITKASTFTKQPPPQGGAAAPAGYPTSEYDEGMNIFSPCLSINADNDSVHCAQATILLNLGLVHVALGQGEVACTCFRQSWEITTLAADNNVMRTIAVHCLHGMGNLYFQRRCMDDAVHCLEAALEICEQDDAHHQQTEQLQTAHVLNCLGVLQFHQCRPCNVDATVALFRRALAIQRKVLGNSRPDAATATTLNNLGRALCVGGRMDEALPAYLEAFDMRVRALGYDHLDVAATAYNIGQTLQQQKKLEQALEYYDHFMFIASRKLGRLHIDVVLTLKCMAQIHQEYRRFDKSLAIYHVALKAAKESVGRHAEVASILNKIGNIYFEMSDFDRAKEAYETGLQVERNHLDKHHPNIGVTLSNLGLILHRKGNLVAAKKMYQEALQVQQKCYGESDVRVAKTLFSIGNIELSMRDYAMALESYQQSLRVRRQNGTGDDLDVATTLNSVGLALYKMGIHALALCTFSECLRIRRNLLGPMARDVAVPLYNMGTIHHARGSDDQALHFFQQVHDIELGCKDKDVGYTLRTLAQLYEARGDNEMALSCYKEILQNLNEDDVEDEPAIVRTLTSIANMHLRCGETEQVFESTCAAIRVRQRHGKEFKDIGLSGFFLFDISKICTKAPPAA</sequence>
<dbReference type="PROSITE" id="PS50005">
    <property type="entry name" value="TPR"/>
    <property type="match status" value="2"/>
</dbReference>
<feature type="region of interest" description="Disordered" evidence="4">
    <location>
        <begin position="114"/>
        <end position="142"/>
    </location>
</feature>
<evidence type="ECO:0000256" key="2">
    <source>
        <dbReference type="ARBA" id="ARBA00022803"/>
    </source>
</evidence>
<keyword evidence="1" id="KW-0677">Repeat</keyword>
<protein>
    <recommendedName>
        <fullName evidence="6">MalT-like TPR region domain-containing protein</fullName>
    </recommendedName>
</protein>
<gene>
    <name evidence="5" type="ORF">ACOF00016_LOCUS17170</name>
</gene>
<proteinExistence type="predicted"/>
<dbReference type="Pfam" id="PF13424">
    <property type="entry name" value="TPR_12"/>
    <property type="match status" value="4"/>
</dbReference>
<dbReference type="EMBL" id="HBIM01023206">
    <property type="protein sequence ID" value="CAE0420402.1"/>
    <property type="molecule type" value="Transcribed_RNA"/>
</dbReference>
<feature type="repeat" description="TPR" evidence="3">
    <location>
        <begin position="547"/>
        <end position="580"/>
    </location>
</feature>
<feature type="repeat" description="TPR" evidence="3">
    <location>
        <begin position="463"/>
        <end position="496"/>
    </location>
</feature>
<dbReference type="Pfam" id="PF13176">
    <property type="entry name" value="TPR_7"/>
    <property type="match status" value="1"/>
</dbReference>
<accession>A0A7S3LDX1</accession>
<dbReference type="InterPro" id="IPR019734">
    <property type="entry name" value="TPR_rpt"/>
</dbReference>
<keyword evidence="2 3" id="KW-0802">TPR repeat</keyword>
<dbReference type="SUPFAM" id="SSF48452">
    <property type="entry name" value="TPR-like"/>
    <property type="match status" value="3"/>
</dbReference>
<dbReference type="Gene3D" id="1.25.40.10">
    <property type="entry name" value="Tetratricopeptide repeat domain"/>
    <property type="match status" value="4"/>
</dbReference>